<dbReference type="Pfam" id="PF00005">
    <property type="entry name" value="ABC_tran"/>
    <property type="match status" value="1"/>
</dbReference>
<dbReference type="InterPro" id="IPR039421">
    <property type="entry name" value="Type_1_exporter"/>
</dbReference>
<sequence length="615" mass="68010">MAESRTERVPDNFVPIRPPGRGGRMPGFPVQKPRDFRGTMRRLWSFFGTEKKSLLLIFGFVVVDALLLLAVPYMIGRAVDDMAAGRGAVLFGAVQSAIAILLAVYICDLLLTVTNNFLMAGVSQRIVKNIRKKLFAKLQRLPISFFDKRTHGDLMSRFTNDIDNISTTISNSTVSLMSDVVAIGGSFLLMLFLNPILTLASMITVPLVFLLSRTIARRTRVLFKEQQNALGRLNGHIEENISGLQVVKAFNREQEAIKEFETINDELYQVGVKAQIMSGYLMPLMNIISNLGFAVIASVGGVLAVNDMITVGVIASFLTYSKQFSRPLNEVANIFNTLQTAVAGAERIFEVLDQDEEVEDKQHAPVVLRPRGEVEFQNVNFAYPGGVPILKGISFKAKAGSTIALVGPTGAGKTTIVNLVNRFYDVTDGRILLDGTDIREFTRKSLRESFGIVLQDTYLFSGTIGENIRYGKLSATDEEVKQAAVEAGADGFIRRLKNGYDTVLSESGDNLSQGQRQLLAIARAILADRPIMILDEATSSVDTRTEMRIQRAMVKLMHGRTCFIIAHRLSTIRDADTIMVIEGGQLQEIGDHESLLAQHGFYYNLYNSQYNNVTL</sequence>
<reference evidence="11" key="1">
    <citation type="journal article" date="2019" name="Int. J. Syst. Evol. Microbiol.">
        <title>The Global Catalogue of Microorganisms (GCM) 10K type strain sequencing project: providing services to taxonomists for standard genome sequencing and annotation.</title>
        <authorList>
            <consortium name="The Broad Institute Genomics Platform"/>
            <consortium name="The Broad Institute Genome Sequencing Center for Infectious Disease"/>
            <person name="Wu L."/>
            <person name="Ma J."/>
        </authorList>
    </citation>
    <scope>NUCLEOTIDE SEQUENCE [LARGE SCALE GENOMIC DNA]</scope>
    <source>
        <strain evidence="11">CCUG 59189</strain>
    </source>
</reference>
<evidence type="ECO:0000256" key="2">
    <source>
        <dbReference type="ARBA" id="ARBA00022692"/>
    </source>
</evidence>
<feature type="transmembrane region" description="Helical" evidence="7">
    <location>
        <begin position="187"/>
        <end position="211"/>
    </location>
</feature>
<dbReference type="GO" id="GO:0005524">
    <property type="term" value="F:ATP binding"/>
    <property type="evidence" value="ECO:0007669"/>
    <property type="project" value="UniProtKB-KW"/>
</dbReference>
<keyword evidence="11" id="KW-1185">Reference proteome</keyword>
<dbReference type="PROSITE" id="PS00211">
    <property type="entry name" value="ABC_TRANSPORTER_1"/>
    <property type="match status" value="1"/>
</dbReference>
<dbReference type="InterPro" id="IPR003439">
    <property type="entry name" value="ABC_transporter-like_ATP-bd"/>
</dbReference>
<evidence type="ECO:0000256" key="5">
    <source>
        <dbReference type="ARBA" id="ARBA00022989"/>
    </source>
</evidence>
<evidence type="ECO:0000259" key="8">
    <source>
        <dbReference type="PROSITE" id="PS50893"/>
    </source>
</evidence>
<feature type="transmembrane region" description="Helical" evidence="7">
    <location>
        <begin position="291"/>
        <end position="318"/>
    </location>
</feature>
<dbReference type="EMBL" id="JBHTLM010000011">
    <property type="protein sequence ID" value="MFD1177741.1"/>
    <property type="molecule type" value="Genomic_DNA"/>
</dbReference>
<dbReference type="PROSITE" id="PS50929">
    <property type="entry name" value="ABC_TM1F"/>
    <property type="match status" value="1"/>
</dbReference>
<feature type="transmembrane region" description="Helical" evidence="7">
    <location>
        <begin position="87"/>
        <end position="111"/>
    </location>
</feature>
<evidence type="ECO:0000313" key="10">
    <source>
        <dbReference type="EMBL" id="MFD1177741.1"/>
    </source>
</evidence>
<evidence type="ECO:0000256" key="3">
    <source>
        <dbReference type="ARBA" id="ARBA00022741"/>
    </source>
</evidence>
<evidence type="ECO:0000313" key="11">
    <source>
        <dbReference type="Proteomes" id="UP001597262"/>
    </source>
</evidence>
<organism evidence="10 11">
    <name type="scientific">Paenibacillus puldeungensis</name>
    <dbReference type="NCBI Taxonomy" id="696536"/>
    <lineage>
        <taxon>Bacteria</taxon>
        <taxon>Bacillati</taxon>
        <taxon>Bacillota</taxon>
        <taxon>Bacilli</taxon>
        <taxon>Bacillales</taxon>
        <taxon>Paenibacillaceae</taxon>
        <taxon>Paenibacillus</taxon>
    </lineage>
</organism>
<feature type="transmembrane region" description="Helical" evidence="7">
    <location>
        <begin position="54"/>
        <end position="75"/>
    </location>
</feature>
<proteinExistence type="predicted"/>
<name>A0ABW3RZ05_9BACL</name>
<dbReference type="InterPro" id="IPR027417">
    <property type="entry name" value="P-loop_NTPase"/>
</dbReference>
<comment type="subcellular location">
    <subcellularLocation>
        <location evidence="1">Cell membrane</location>
        <topology evidence="1">Multi-pass membrane protein</topology>
    </subcellularLocation>
</comment>
<keyword evidence="5 7" id="KW-1133">Transmembrane helix</keyword>
<dbReference type="InterPro" id="IPR003593">
    <property type="entry name" value="AAA+_ATPase"/>
</dbReference>
<evidence type="ECO:0000256" key="1">
    <source>
        <dbReference type="ARBA" id="ARBA00004651"/>
    </source>
</evidence>
<comment type="caution">
    <text evidence="10">The sequence shown here is derived from an EMBL/GenBank/DDBJ whole genome shotgun (WGS) entry which is preliminary data.</text>
</comment>
<dbReference type="Proteomes" id="UP001597262">
    <property type="component" value="Unassembled WGS sequence"/>
</dbReference>
<dbReference type="CDD" id="cd03254">
    <property type="entry name" value="ABCC_Glucan_exporter_like"/>
    <property type="match status" value="1"/>
</dbReference>
<evidence type="ECO:0000259" key="9">
    <source>
        <dbReference type="PROSITE" id="PS50929"/>
    </source>
</evidence>
<dbReference type="RefSeq" id="WP_379320188.1">
    <property type="nucleotide sequence ID" value="NZ_JBHTLM010000011.1"/>
</dbReference>
<dbReference type="CDD" id="cd18547">
    <property type="entry name" value="ABC_6TM_Tm288_like"/>
    <property type="match status" value="1"/>
</dbReference>
<evidence type="ECO:0000256" key="6">
    <source>
        <dbReference type="ARBA" id="ARBA00023136"/>
    </source>
</evidence>
<dbReference type="PANTHER" id="PTHR43394">
    <property type="entry name" value="ATP-DEPENDENT PERMEASE MDL1, MITOCHONDRIAL"/>
    <property type="match status" value="1"/>
</dbReference>
<dbReference type="SUPFAM" id="SSF52540">
    <property type="entry name" value="P-loop containing nucleoside triphosphate hydrolases"/>
    <property type="match status" value="1"/>
</dbReference>
<feature type="domain" description="ABC transporter" evidence="8">
    <location>
        <begin position="374"/>
        <end position="608"/>
    </location>
</feature>
<dbReference type="Gene3D" id="3.40.50.300">
    <property type="entry name" value="P-loop containing nucleotide triphosphate hydrolases"/>
    <property type="match status" value="1"/>
</dbReference>
<keyword evidence="3" id="KW-0547">Nucleotide-binding</keyword>
<evidence type="ECO:0000256" key="7">
    <source>
        <dbReference type="SAM" id="Phobius"/>
    </source>
</evidence>
<dbReference type="Gene3D" id="1.20.1560.10">
    <property type="entry name" value="ABC transporter type 1, transmembrane domain"/>
    <property type="match status" value="1"/>
</dbReference>
<evidence type="ECO:0000256" key="4">
    <source>
        <dbReference type="ARBA" id="ARBA00022840"/>
    </source>
</evidence>
<dbReference type="InterPro" id="IPR017871">
    <property type="entry name" value="ABC_transporter-like_CS"/>
</dbReference>
<accession>A0ABW3RZ05</accession>
<dbReference type="SUPFAM" id="SSF90123">
    <property type="entry name" value="ABC transporter transmembrane region"/>
    <property type="match status" value="1"/>
</dbReference>
<keyword evidence="6 7" id="KW-0472">Membrane</keyword>
<dbReference type="Pfam" id="PF00664">
    <property type="entry name" value="ABC_membrane"/>
    <property type="match status" value="1"/>
</dbReference>
<keyword evidence="2 7" id="KW-0812">Transmembrane</keyword>
<dbReference type="PROSITE" id="PS50893">
    <property type="entry name" value="ABC_TRANSPORTER_2"/>
    <property type="match status" value="1"/>
</dbReference>
<feature type="domain" description="ABC transmembrane type-1" evidence="9">
    <location>
        <begin position="55"/>
        <end position="340"/>
    </location>
</feature>
<dbReference type="SMART" id="SM00382">
    <property type="entry name" value="AAA"/>
    <property type="match status" value="1"/>
</dbReference>
<dbReference type="PANTHER" id="PTHR43394:SF1">
    <property type="entry name" value="ATP-BINDING CASSETTE SUB-FAMILY B MEMBER 10, MITOCHONDRIAL"/>
    <property type="match status" value="1"/>
</dbReference>
<gene>
    <name evidence="10" type="ORF">ACFQ3W_15730</name>
</gene>
<dbReference type="InterPro" id="IPR036640">
    <property type="entry name" value="ABC1_TM_sf"/>
</dbReference>
<protein>
    <submittedName>
        <fullName evidence="10">ABC transporter ATP-binding protein</fullName>
    </submittedName>
</protein>
<dbReference type="InterPro" id="IPR011527">
    <property type="entry name" value="ABC1_TM_dom"/>
</dbReference>
<keyword evidence="4 10" id="KW-0067">ATP-binding</keyword>